<organism evidence="5 6">
    <name type="scientific">Mycena alexandri</name>
    <dbReference type="NCBI Taxonomy" id="1745969"/>
    <lineage>
        <taxon>Eukaryota</taxon>
        <taxon>Fungi</taxon>
        <taxon>Dikarya</taxon>
        <taxon>Basidiomycota</taxon>
        <taxon>Agaricomycotina</taxon>
        <taxon>Agaricomycetes</taxon>
        <taxon>Agaricomycetidae</taxon>
        <taxon>Agaricales</taxon>
        <taxon>Marasmiineae</taxon>
        <taxon>Mycenaceae</taxon>
        <taxon>Mycena</taxon>
    </lineage>
</organism>
<evidence type="ECO:0008006" key="7">
    <source>
        <dbReference type="Google" id="ProtNLM"/>
    </source>
</evidence>
<evidence type="ECO:0000259" key="4">
    <source>
        <dbReference type="PROSITE" id="PS50219"/>
    </source>
</evidence>
<evidence type="ECO:0000256" key="1">
    <source>
        <dbReference type="ARBA" id="ARBA00022658"/>
    </source>
</evidence>
<dbReference type="PROSITE" id="PS50010">
    <property type="entry name" value="DH_2"/>
    <property type="match status" value="1"/>
</dbReference>
<dbReference type="Gene3D" id="2.30.29.30">
    <property type="entry name" value="Pleckstrin-homology domain (PH domain)/Phosphotyrosine-binding domain (PTB)"/>
    <property type="match status" value="1"/>
</dbReference>
<evidence type="ECO:0000256" key="2">
    <source>
        <dbReference type="SAM" id="MobiDB-lite"/>
    </source>
</evidence>
<dbReference type="GO" id="GO:0035556">
    <property type="term" value="P:intracellular signal transduction"/>
    <property type="evidence" value="ECO:0007669"/>
    <property type="project" value="InterPro"/>
</dbReference>
<evidence type="ECO:0000259" key="3">
    <source>
        <dbReference type="PROSITE" id="PS50010"/>
    </source>
</evidence>
<gene>
    <name evidence="5" type="ORF">C8F04DRAFT_1099965</name>
</gene>
<feature type="compositionally biased region" description="Polar residues" evidence="2">
    <location>
        <begin position="50"/>
        <end position="79"/>
    </location>
</feature>
<comment type="caution">
    <text evidence="5">The sequence shown here is derived from an EMBL/GenBank/DDBJ whole genome shotgun (WGS) entry which is preliminary data.</text>
</comment>
<dbReference type="EMBL" id="JARJCM010000053">
    <property type="protein sequence ID" value="KAJ7035065.1"/>
    <property type="molecule type" value="Genomic_DNA"/>
</dbReference>
<sequence>MHRPRPHVDIPALPLGARAPDTPQPSSSAYSIQVTPPPYDYTWDLDDSEPQSSGTMRPRTQSLYQSPQNPPSRTGSASVSGYMAFPEPQIYRSASATASQAQLGHRYSRSDIGPTASLRLQRDPSMTSFTTTASGAYYTNDSDGDFYASGSDSHGSNESGDELSQDLSHLSLQSDEGLRLFQTGELPDRDEEWYKLVSQEARDSLGKREVQRQSVIFEVFKAEREYVFDLEAVREVFINALRSANPPIIRESFLYKFINEVFGNLDQVVSHHQHMLAALFARQREQHPVVQSVSDIILDTALKEDFRSSYEVYIKNYPLAESRHRKELAQNQDYQTFVQSVSSDPRIRKRDLTTFLSRPVTRLPRLNLLLEQILKLTDEGHPDKEILPIILDILTSCIKSTQPGIEAAENKVKFWALCQSLVFQKGELIDMDLYADTRNLVRLAPVSRWNRTETGLSSWVDLSAALLDNYFILTNEETRPNGVIKRFLVSRPIPLTFLRLGSFTSPAENRREGLKLNPVYPFTIYHAFSKSRRYTLYVSTEAERRKWHTLFQEAIGLHRARQEANMYFEPHTLTDRFFSLPTAKVKGTKPTGRVSTAVPFVTGGRKFLAVGCFSGIYAGHWEEERFHKALPASNPTSIFAIETVANKPFHRFVVQHDSSLVSYSLDLLGRIGLGDSDTKTLTASLEKHDSSNVQFSRVVRIGKRVLIVYASKRLFQSTLDLHVLEADSSAGSVILSPKRSNTTPERYFRPYGDPGFVTKDAHDITALVKTIAIATSDRIVILDPTNLTRSAITFVPDFSDSASNATSASMTGLKKRLEGSKPLGLLRCSATELLVVYETMGCYVSRHGVPSRSGGYIRWECKAMSFASRGAHILLFSANFIEIRNALTGLLVQAIEGQDIRLLYSADDAILVAMRGEHDDEAGASEKIVDLQETAEIVGPRTASVQAPAMWDEWDM</sequence>
<dbReference type="InterPro" id="IPR001331">
    <property type="entry name" value="GDS_CDC24_CS"/>
</dbReference>
<feature type="region of interest" description="Disordered" evidence="2">
    <location>
        <begin position="1"/>
        <end position="80"/>
    </location>
</feature>
<dbReference type="PROSITE" id="PS00741">
    <property type="entry name" value="DH_1"/>
    <property type="match status" value="1"/>
</dbReference>
<feature type="compositionally biased region" description="Polar residues" evidence="2">
    <location>
        <begin position="24"/>
        <end position="34"/>
    </location>
</feature>
<evidence type="ECO:0000313" key="6">
    <source>
        <dbReference type="Proteomes" id="UP001218188"/>
    </source>
</evidence>
<protein>
    <recommendedName>
        <fullName evidence="7">Rho1 guanine nucleotide exchange factor 1</fullName>
    </recommendedName>
</protein>
<dbReference type="SMART" id="SM00325">
    <property type="entry name" value="RhoGEF"/>
    <property type="match status" value="1"/>
</dbReference>
<dbReference type="PANTHER" id="PTHR46572:SF1">
    <property type="entry name" value="RHO1 GUANINE NUCLEOTIDE EXCHANGE FACTOR TUS1"/>
    <property type="match status" value="1"/>
</dbReference>
<feature type="domain" description="DH" evidence="3">
    <location>
        <begin position="211"/>
        <end position="404"/>
    </location>
</feature>
<evidence type="ECO:0000313" key="5">
    <source>
        <dbReference type="EMBL" id="KAJ7035065.1"/>
    </source>
</evidence>
<dbReference type="Pfam" id="PF00621">
    <property type="entry name" value="RhoGEF"/>
    <property type="match status" value="1"/>
</dbReference>
<proteinExistence type="predicted"/>
<name>A0AAD6SYB7_9AGAR</name>
<dbReference type="InterPro" id="IPR001180">
    <property type="entry name" value="CNH_dom"/>
</dbReference>
<feature type="domain" description="CNH" evidence="4">
    <location>
        <begin position="591"/>
        <end position="910"/>
    </location>
</feature>
<dbReference type="AlphaFoldDB" id="A0AAD6SYB7"/>
<dbReference type="CDD" id="cd00160">
    <property type="entry name" value="RhoGEF"/>
    <property type="match status" value="1"/>
</dbReference>
<accession>A0AAD6SYB7</accession>
<dbReference type="Pfam" id="PF00780">
    <property type="entry name" value="CNH"/>
    <property type="match status" value="1"/>
</dbReference>
<dbReference type="InterPro" id="IPR052233">
    <property type="entry name" value="Rho-type_GEFs"/>
</dbReference>
<dbReference type="PROSITE" id="PS50219">
    <property type="entry name" value="CNH"/>
    <property type="match status" value="1"/>
</dbReference>
<dbReference type="SUPFAM" id="SSF48065">
    <property type="entry name" value="DBL homology domain (DH-domain)"/>
    <property type="match status" value="1"/>
</dbReference>
<dbReference type="InterPro" id="IPR011993">
    <property type="entry name" value="PH-like_dom_sf"/>
</dbReference>
<dbReference type="PANTHER" id="PTHR46572">
    <property type="entry name" value="RHO1 GDP-GTP EXCHANGE PROTEIN 1-RELATED"/>
    <property type="match status" value="1"/>
</dbReference>
<dbReference type="Gene3D" id="1.20.900.10">
    <property type="entry name" value="Dbl homology (DH) domain"/>
    <property type="match status" value="1"/>
</dbReference>
<dbReference type="Proteomes" id="UP001218188">
    <property type="component" value="Unassembled WGS sequence"/>
</dbReference>
<keyword evidence="6" id="KW-1185">Reference proteome</keyword>
<keyword evidence="1" id="KW-0344">Guanine-nucleotide releasing factor</keyword>
<reference evidence="5" key="1">
    <citation type="submission" date="2023-03" db="EMBL/GenBank/DDBJ databases">
        <title>Massive genome expansion in bonnet fungi (Mycena s.s.) driven by repeated elements and novel gene families across ecological guilds.</title>
        <authorList>
            <consortium name="Lawrence Berkeley National Laboratory"/>
            <person name="Harder C.B."/>
            <person name="Miyauchi S."/>
            <person name="Viragh M."/>
            <person name="Kuo A."/>
            <person name="Thoen E."/>
            <person name="Andreopoulos B."/>
            <person name="Lu D."/>
            <person name="Skrede I."/>
            <person name="Drula E."/>
            <person name="Henrissat B."/>
            <person name="Morin E."/>
            <person name="Kohler A."/>
            <person name="Barry K."/>
            <person name="LaButti K."/>
            <person name="Morin E."/>
            <person name="Salamov A."/>
            <person name="Lipzen A."/>
            <person name="Mereny Z."/>
            <person name="Hegedus B."/>
            <person name="Baldrian P."/>
            <person name="Stursova M."/>
            <person name="Weitz H."/>
            <person name="Taylor A."/>
            <person name="Grigoriev I.V."/>
            <person name="Nagy L.G."/>
            <person name="Martin F."/>
            <person name="Kauserud H."/>
        </authorList>
    </citation>
    <scope>NUCLEOTIDE SEQUENCE</scope>
    <source>
        <strain evidence="5">CBHHK200</strain>
    </source>
</reference>
<dbReference type="SUPFAM" id="SSF50729">
    <property type="entry name" value="PH domain-like"/>
    <property type="match status" value="1"/>
</dbReference>
<dbReference type="InterPro" id="IPR035899">
    <property type="entry name" value="DBL_dom_sf"/>
</dbReference>
<dbReference type="InterPro" id="IPR000219">
    <property type="entry name" value="DH_dom"/>
</dbReference>
<dbReference type="GO" id="GO:0005085">
    <property type="term" value="F:guanyl-nucleotide exchange factor activity"/>
    <property type="evidence" value="ECO:0007669"/>
    <property type="project" value="UniProtKB-KW"/>
</dbReference>